<dbReference type="AlphaFoldDB" id="A0AAC9LNH4"/>
<protein>
    <recommendedName>
        <fullName evidence="3">HTH araC/xylS-type domain-containing protein</fullName>
    </recommendedName>
</protein>
<evidence type="ECO:0000256" key="1">
    <source>
        <dbReference type="ARBA" id="ARBA00023015"/>
    </source>
</evidence>
<evidence type="ECO:0000259" key="3">
    <source>
        <dbReference type="PROSITE" id="PS01124"/>
    </source>
</evidence>
<dbReference type="SUPFAM" id="SSF46689">
    <property type="entry name" value="Homeodomain-like"/>
    <property type="match status" value="1"/>
</dbReference>
<dbReference type="GO" id="GO:0043565">
    <property type="term" value="F:sequence-specific DNA binding"/>
    <property type="evidence" value="ECO:0007669"/>
    <property type="project" value="InterPro"/>
</dbReference>
<evidence type="ECO:0000313" key="4">
    <source>
        <dbReference type="EMBL" id="APY00828.1"/>
    </source>
</evidence>
<dbReference type="EMBL" id="CP019352">
    <property type="protein sequence ID" value="APY00828.1"/>
    <property type="molecule type" value="Genomic_DNA"/>
</dbReference>
<feature type="domain" description="HTH araC/xylS-type" evidence="3">
    <location>
        <begin position="237"/>
        <end position="335"/>
    </location>
</feature>
<dbReference type="RefSeq" id="WP_076733732.1">
    <property type="nucleotide sequence ID" value="NZ_CP019352.1"/>
</dbReference>
<evidence type="ECO:0000256" key="2">
    <source>
        <dbReference type="ARBA" id="ARBA00023163"/>
    </source>
</evidence>
<sequence>MSNITTIDTLPKNIFKLKEKLGGLLTETKGVYTLKLDELCGKGEIKQYILNNGIVVYKFNIALNNDLVFEFETQAKDSLFFAYCTQGTSFFKSNDNEKYNKTEELRPTILLNNLNTQQNIIIKKDFNFTFDLIEINNTEYFNSFTQNNVNANLEIENLVNYLKTHKSHTKLNAYNLKVSDKLRKTNTDSTTTPLTGLLKTKSTYLYILALYLEQFYNEVYNNKITSTLSKSELQKVRLLTDFIVTNPELQHTINSLCQKISMSPAKLQEGFKAMHDTTVADFVRNIRVEKAEKLLLETDLNISEIVYSIGLTSRSYFCKIFKHKYNCSPKRYRKISLNKY</sequence>
<name>A0AAC9LNH4_9FLAO</name>
<dbReference type="Proteomes" id="UP000187506">
    <property type="component" value="Chromosome"/>
</dbReference>
<keyword evidence="2" id="KW-0804">Transcription</keyword>
<dbReference type="InterPro" id="IPR053142">
    <property type="entry name" value="PchR_regulatory_protein"/>
</dbReference>
<dbReference type="PROSITE" id="PS01124">
    <property type="entry name" value="HTH_ARAC_FAMILY_2"/>
    <property type="match status" value="1"/>
</dbReference>
<dbReference type="GO" id="GO:0003700">
    <property type="term" value="F:DNA-binding transcription factor activity"/>
    <property type="evidence" value="ECO:0007669"/>
    <property type="project" value="InterPro"/>
</dbReference>
<proteinExistence type="predicted"/>
<dbReference type="KEGG" id="lvn:BWR22_11065"/>
<dbReference type="PANTHER" id="PTHR47893:SF1">
    <property type="entry name" value="REGULATORY PROTEIN PCHR"/>
    <property type="match status" value="1"/>
</dbReference>
<dbReference type="InterPro" id="IPR009057">
    <property type="entry name" value="Homeodomain-like_sf"/>
</dbReference>
<gene>
    <name evidence="4" type="ORF">BWR22_11065</name>
</gene>
<evidence type="ECO:0000313" key="5">
    <source>
        <dbReference type="Proteomes" id="UP000187506"/>
    </source>
</evidence>
<accession>A0AAC9LNH4</accession>
<organism evidence="4 5">
    <name type="scientific">Lacinutrix venerupis</name>
    <dbReference type="NCBI Taxonomy" id="1486034"/>
    <lineage>
        <taxon>Bacteria</taxon>
        <taxon>Pseudomonadati</taxon>
        <taxon>Bacteroidota</taxon>
        <taxon>Flavobacteriia</taxon>
        <taxon>Flavobacteriales</taxon>
        <taxon>Flavobacteriaceae</taxon>
        <taxon>Lacinutrix</taxon>
    </lineage>
</organism>
<dbReference type="SMART" id="SM00342">
    <property type="entry name" value="HTH_ARAC"/>
    <property type="match status" value="1"/>
</dbReference>
<dbReference type="Gene3D" id="1.10.10.60">
    <property type="entry name" value="Homeodomain-like"/>
    <property type="match status" value="1"/>
</dbReference>
<dbReference type="PANTHER" id="PTHR47893">
    <property type="entry name" value="REGULATORY PROTEIN PCHR"/>
    <property type="match status" value="1"/>
</dbReference>
<dbReference type="Pfam" id="PF12833">
    <property type="entry name" value="HTH_18"/>
    <property type="match status" value="1"/>
</dbReference>
<keyword evidence="1" id="KW-0805">Transcription regulation</keyword>
<reference evidence="4 5" key="1">
    <citation type="submission" date="2017-01" db="EMBL/GenBank/DDBJ databases">
        <title>Complete genome of Lacinutrix venerupis DOK2-8 isolated from seawater in Dokdo.</title>
        <authorList>
            <person name="Chi W.-J."/>
            <person name="Kim J.H."/>
        </authorList>
    </citation>
    <scope>NUCLEOTIDE SEQUENCE [LARGE SCALE GENOMIC DNA]</scope>
    <source>
        <strain evidence="4 5">DOK2-8</strain>
    </source>
</reference>
<dbReference type="InterPro" id="IPR018060">
    <property type="entry name" value="HTH_AraC"/>
</dbReference>
<keyword evidence="5" id="KW-1185">Reference proteome</keyword>